<comment type="caution">
    <text evidence="10">The sequence shown here is derived from an EMBL/GenBank/DDBJ whole genome shotgun (WGS) entry which is preliminary data.</text>
</comment>
<dbReference type="InterPro" id="IPR001594">
    <property type="entry name" value="Palmitoyltrfase_DHHC"/>
</dbReference>
<evidence type="ECO:0000256" key="6">
    <source>
        <dbReference type="ARBA" id="ARBA00023315"/>
    </source>
</evidence>
<evidence type="ECO:0000256" key="3">
    <source>
        <dbReference type="ARBA" id="ARBA00022692"/>
    </source>
</evidence>
<feature type="domain" description="Palmitoyltransferase DHHC" evidence="9">
    <location>
        <begin position="53"/>
        <end position="160"/>
    </location>
</feature>
<keyword evidence="2 8" id="KW-0808">Transferase</keyword>
<protein>
    <recommendedName>
        <fullName evidence="8">Palmitoyltransferase</fullName>
        <ecNumber evidence="8">2.3.1.225</ecNumber>
    </recommendedName>
</protein>
<feature type="transmembrane region" description="Helical" evidence="8">
    <location>
        <begin position="88"/>
        <end position="108"/>
    </location>
</feature>
<dbReference type="InterPro" id="IPR039859">
    <property type="entry name" value="PFA4/ZDH16/20/ERF2-like"/>
</dbReference>
<keyword evidence="3 8" id="KW-0812">Transmembrane</keyword>
<dbReference type="EC" id="2.3.1.225" evidence="8"/>
<keyword evidence="11" id="KW-1185">Reference proteome</keyword>
<evidence type="ECO:0000256" key="4">
    <source>
        <dbReference type="ARBA" id="ARBA00022989"/>
    </source>
</evidence>
<name>A0ABR2KVX0_9EUKA</name>
<evidence type="ECO:0000256" key="8">
    <source>
        <dbReference type="RuleBase" id="RU079119"/>
    </source>
</evidence>
<dbReference type="Pfam" id="PF01529">
    <property type="entry name" value="DHHC"/>
    <property type="match status" value="1"/>
</dbReference>
<comment type="subcellular location">
    <subcellularLocation>
        <location evidence="1">Membrane</location>
        <topology evidence="1">Multi-pass membrane protein</topology>
    </subcellularLocation>
</comment>
<evidence type="ECO:0000256" key="7">
    <source>
        <dbReference type="ARBA" id="ARBA00038298"/>
    </source>
</evidence>
<evidence type="ECO:0000313" key="10">
    <source>
        <dbReference type="EMBL" id="KAK8895264.1"/>
    </source>
</evidence>
<evidence type="ECO:0000256" key="5">
    <source>
        <dbReference type="ARBA" id="ARBA00023136"/>
    </source>
</evidence>
<feature type="transmembrane region" description="Helical" evidence="8">
    <location>
        <begin position="120"/>
        <end position="140"/>
    </location>
</feature>
<organism evidence="10 11">
    <name type="scientific">Tritrichomonas musculus</name>
    <dbReference type="NCBI Taxonomy" id="1915356"/>
    <lineage>
        <taxon>Eukaryota</taxon>
        <taxon>Metamonada</taxon>
        <taxon>Parabasalia</taxon>
        <taxon>Tritrichomonadida</taxon>
        <taxon>Tritrichomonadidae</taxon>
        <taxon>Tritrichomonas</taxon>
    </lineage>
</organism>
<keyword evidence="4 8" id="KW-1133">Transmembrane helix</keyword>
<dbReference type="PANTHER" id="PTHR22883">
    <property type="entry name" value="ZINC FINGER DHHC DOMAIN CONTAINING PROTEIN"/>
    <property type="match status" value="1"/>
</dbReference>
<evidence type="ECO:0000256" key="1">
    <source>
        <dbReference type="ARBA" id="ARBA00004141"/>
    </source>
</evidence>
<keyword evidence="5 8" id="KW-0472">Membrane</keyword>
<accession>A0ABR2KVX0</accession>
<evidence type="ECO:0000259" key="9">
    <source>
        <dbReference type="Pfam" id="PF01529"/>
    </source>
</evidence>
<dbReference type="Proteomes" id="UP001470230">
    <property type="component" value="Unassembled WGS sequence"/>
</dbReference>
<comment type="catalytic activity">
    <reaction evidence="8">
        <text>L-cysteinyl-[protein] + hexadecanoyl-CoA = S-hexadecanoyl-L-cysteinyl-[protein] + CoA</text>
        <dbReference type="Rhea" id="RHEA:36683"/>
        <dbReference type="Rhea" id="RHEA-COMP:10131"/>
        <dbReference type="Rhea" id="RHEA-COMP:11032"/>
        <dbReference type="ChEBI" id="CHEBI:29950"/>
        <dbReference type="ChEBI" id="CHEBI:57287"/>
        <dbReference type="ChEBI" id="CHEBI:57379"/>
        <dbReference type="ChEBI" id="CHEBI:74151"/>
        <dbReference type="EC" id="2.3.1.225"/>
    </reaction>
</comment>
<comment type="similarity">
    <text evidence="7">Belongs to the DHHC palmitoyltransferase family. PFA5 subfamily.</text>
</comment>
<evidence type="ECO:0000256" key="2">
    <source>
        <dbReference type="ARBA" id="ARBA00022679"/>
    </source>
</evidence>
<dbReference type="PROSITE" id="PS50216">
    <property type="entry name" value="DHHC"/>
    <property type="match status" value="1"/>
</dbReference>
<dbReference type="EMBL" id="JAPFFF010000003">
    <property type="protein sequence ID" value="KAK8895264.1"/>
    <property type="molecule type" value="Genomic_DNA"/>
</dbReference>
<reference evidence="10 11" key="1">
    <citation type="submission" date="2024-04" db="EMBL/GenBank/DDBJ databases">
        <title>Tritrichomonas musculus Genome.</title>
        <authorList>
            <person name="Alves-Ferreira E."/>
            <person name="Grigg M."/>
            <person name="Lorenzi H."/>
            <person name="Galac M."/>
        </authorList>
    </citation>
    <scope>NUCLEOTIDE SEQUENCE [LARGE SCALE GENOMIC DNA]</scope>
    <source>
        <strain evidence="10 11">EAF2021</strain>
    </source>
</reference>
<dbReference type="PANTHER" id="PTHR22883:SF23">
    <property type="entry name" value="PALMITOYLTRANSFERASE ZDHHC6"/>
    <property type="match status" value="1"/>
</dbReference>
<comment type="domain">
    <text evidence="8">The DHHC domain is required for palmitoyltransferase activity.</text>
</comment>
<keyword evidence="6 8" id="KW-0012">Acyltransferase</keyword>
<sequence length="234" mass="27750">MTNLSYLVTHFTNPGILPFNWSTTKQRLYTKDELRSGFAANFEQKKWGKLHDWPSRSFFSGQYGVIVLRADHYCTYINHWIGLRNMKFFYQSLLYGNCFIIEYLIVVYKVFKKSGFEKSFSTIFLIILVLALGYFGYWHFVSIYTCSLRIKGNFTYIEQLMKFDKSFYNKGILLNLEEVFGSIYLLPLWFFPIPIPLPKDGFNYQNRPDDICIASNRIKGDINLQYQLVNFVYK</sequence>
<evidence type="ECO:0000313" key="11">
    <source>
        <dbReference type="Proteomes" id="UP001470230"/>
    </source>
</evidence>
<proteinExistence type="inferred from homology"/>
<gene>
    <name evidence="10" type="ORF">M9Y10_023706</name>
</gene>